<dbReference type="Gene3D" id="1.10.260.40">
    <property type="entry name" value="lambda repressor-like DNA-binding domains"/>
    <property type="match status" value="1"/>
</dbReference>
<keyword evidence="4" id="KW-1185">Reference proteome</keyword>
<keyword evidence="3" id="KW-0614">Plasmid</keyword>
<gene>
    <name evidence="3" type="ORF">EHF33_19025</name>
</gene>
<feature type="domain" description="HTH cro/C1-type" evidence="2">
    <location>
        <begin position="16"/>
        <end position="70"/>
    </location>
</feature>
<dbReference type="SMART" id="SM00530">
    <property type="entry name" value="HTH_XRE"/>
    <property type="match status" value="1"/>
</dbReference>
<dbReference type="KEGG" id="dph:EHF33_19025"/>
<dbReference type="InterPro" id="IPR001387">
    <property type="entry name" value="Cro/C1-type_HTH"/>
</dbReference>
<organism evidence="3 4">
    <name type="scientific">Deinococcus psychrotolerans</name>
    <dbReference type="NCBI Taxonomy" id="2489213"/>
    <lineage>
        <taxon>Bacteria</taxon>
        <taxon>Thermotogati</taxon>
        <taxon>Deinococcota</taxon>
        <taxon>Deinococci</taxon>
        <taxon>Deinococcales</taxon>
        <taxon>Deinococcaceae</taxon>
        <taxon>Deinococcus</taxon>
    </lineage>
</organism>
<dbReference type="Pfam" id="PF13560">
    <property type="entry name" value="HTH_31"/>
    <property type="match status" value="1"/>
</dbReference>
<evidence type="ECO:0000259" key="2">
    <source>
        <dbReference type="PROSITE" id="PS50943"/>
    </source>
</evidence>
<dbReference type="PANTHER" id="PTHR46797">
    <property type="entry name" value="HTH-TYPE TRANSCRIPTIONAL REGULATOR"/>
    <property type="match status" value="1"/>
</dbReference>
<dbReference type="InterPro" id="IPR014710">
    <property type="entry name" value="RmlC-like_jellyroll"/>
</dbReference>
<evidence type="ECO:0000313" key="4">
    <source>
        <dbReference type="Proteomes" id="UP000276417"/>
    </source>
</evidence>
<dbReference type="CDD" id="cd00093">
    <property type="entry name" value="HTH_XRE"/>
    <property type="match status" value="1"/>
</dbReference>
<dbReference type="GO" id="GO:0003700">
    <property type="term" value="F:DNA-binding transcription factor activity"/>
    <property type="evidence" value="ECO:0007669"/>
    <property type="project" value="TreeGrafter"/>
</dbReference>
<dbReference type="Pfam" id="PF07883">
    <property type="entry name" value="Cupin_2"/>
    <property type="match status" value="1"/>
</dbReference>
<sequence>MKGDAPPTRSRLGERLRALRQARGMTLQQLADASKCSRSFLSMLERGQTDVSATLLQRLAAAFQLSAADLLPDEARSDILKVVRRGEAPRSVQLGPGVQVQVLFTDLLQKIQPVLLSLEPGSEQRNDVGHAGEEFIYVLDGEIQLTVHHSAPRTLRTGDSAYYPSALPHCIGNVSSSEARILTMSTPPRLI</sequence>
<protein>
    <submittedName>
        <fullName evidence="3">Cupin domain-containing protein</fullName>
    </submittedName>
</protein>
<dbReference type="CDD" id="cd02209">
    <property type="entry name" value="cupin_XRE_C"/>
    <property type="match status" value="1"/>
</dbReference>
<dbReference type="InterPro" id="IPR050807">
    <property type="entry name" value="TransReg_Diox_bact_type"/>
</dbReference>
<dbReference type="InterPro" id="IPR013096">
    <property type="entry name" value="Cupin_2"/>
</dbReference>
<keyword evidence="1" id="KW-0238">DNA-binding</keyword>
<reference evidence="3 4" key="1">
    <citation type="submission" date="2018-11" db="EMBL/GenBank/DDBJ databases">
        <title>Deinococcus shelandsis sp. nov., isolated from South Shetland Islands soil of Antarctica.</title>
        <authorList>
            <person name="Tian J."/>
        </authorList>
    </citation>
    <scope>NUCLEOTIDE SEQUENCE [LARGE SCALE GENOMIC DNA]</scope>
    <source>
        <strain evidence="3 4">S14-83T</strain>
        <plasmid evidence="3 4">unnamed2</plasmid>
    </source>
</reference>
<geneLocation type="plasmid" evidence="3 4">
    <name>unnamed2</name>
</geneLocation>
<dbReference type="RefSeq" id="WP_124875170.1">
    <property type="nucleotide sequence ID" value="NZ_CP034186.1"/>
</dbReference>
<accession>A0A3G8YQZ9</accession>
<dbReference type="Proteomes" id="UP000276417">
    <property type="component" value="Plasmid unnamed2"/>
</dbReference>
<dbReference type="PANTHER" id="PTHR46797:SF1">
    <property type="entry name" value="METHYLPHOSPHONATE SYNTHASE"/>
    <property type="match status" value="1"/>
</dbReference>
<dbReference type="Gene3D" id="2.60.120.10">
    <property type="entry name" value="Jelly Rolls"/>
    <property type="match status" value="1"/>
</dbReference>
<dbReference type="GO" id="GO:0005829">
    <property type="term" value="C:cytosol"/>
    <property type="evidence" value="ECO:0007669"/>
    <property type="project" value="TreeGrafter"/>
</dbReference>
<name>A0A3G8YQZ9_9DEIO</name>
<dbReference type="OrthoDB" id="34624at2"/>
<dbReference type="SUPFAM" id="SSF47413">
    <property type="entry name" value="lambda repressor-like DNA-binding domains"/>
    <property type="match status" value="1"/>
</dbReference>
<dbReference type="GO" id="GO:0003677">
    <property type="term" value="F:DNA binding"/>
    <property type="evidence" value="ECO:0007669"/>
    <property type="project" value="UniProtKB-KW"/>
</dbReference>
<dbReference type="SUPFAM" id="SSF51182">
    <property type="entry name" value="RmlC-like cupins"/>
    <property type="match status" value="1"/>
</dbReference>
<dbReference type="EMBL" id="CP034186">
    <property type="protein sequence ID" value="AZI44994.1"/>
    <property type="molecule type" value="Genomic_DNA"/>
</dbReference>
<dbReference type="PROSITE" id="PS50943">
    <property type="entry name" value="HTH_CROC1"/>
    <property type="match status" value="1"/>
</dbReference>
<evidence type="ECO:0000256" key="1">
    <source>
        <dbReference type="ARBA" id="ARBA00023125"/>
    </source>
</evidence>
<dbReference type="AlphaFoldDB" id="A0A3G8YQZ9"/>
<proteinExistence type="predicted"/>
<dbReference type="InterPro" id="IPR010982">
    <property type="entry name" value="Lambda_DNA-bd_dom_sf"/>
</dbReference>
<evidence type="ECO:0000313" key="3">
    <source>
        <dbReference type="EMBL" id="AZI44994.1"/>
    </source>
</evidence>
<dbReference type="InterPro" id="IPR011051">
    <property type="entry name" value="RmlC_Cupin_sf"/>
</dbReference>